<comment type="caution">
    <text evidence="2">The sequence shown here is derived from an EMBL/GenBank/DDBJ whole genome shotgun (WGS) entry which is preliminary data.</text>
</comment>
<gene>
    <name evidence="2" type="ORF">EV421DRAFT_1790680</name>
</gene>
<evidence type="ECO:0000256" key="1">
    <source>
        <dbReference type="SAM" id="Phobius"/>
    </source>
</evidence>
<dbReference type="EMBL" id="JAUEPT010000013">
    <property type="protein sequence ID" value="KAK0446680.1"/>
    <property type="molecule type" value="Genomic_DNA"/>
</dbReference>
<dbReference type="Proteomes" id="UP001175226">
    <property type="component" value="Unassembled WGS sequence"/>
</dbReference>
<name>A0AA39JPS1_9AGAR</name>
<feature type="transmembrane region" description="Helical" evidence="1">
    <location>
        <begin position="61"/>
        <end position="83"/>
    </location>
</feature>
<reference evidence="2" key="1">
    <citation type="submission" date="2023-06" db="EMBL/GenBank/DDBJ databases">
        <authorList>
            <consortium name="Lawrence Berkeley National Laboratory"/>
            <person name="Ahrendt S."/>
            <person name="Sahu N."/>
            <person name="Indic B."/>
            <person name="Wong-Bajracharya J."/>
            <person name="Merenyi Z."/>
            <person name="Ke H.-M."/>
            <person name="Monk M."/>
            <person name="Kocsube S."/>
            <person name="Drula E."/>
            <person name="Lipzen A."/>
            <person name="Balint B."/>
            <person name="Henrissat B."/>
            <person name="Andreopoulos B."/>
            <person name="Martin F.M."/>
            <person name="Harder C.B."/>
            <person name="Rigling D."/>
            <person name="Ford K.L."/>
            <person name="Foster G.D."/>
            <person name="Pangilinan J."/>
            <person name="Papanicolaou A."/>
            <person name="Barry K."/>
            <person name="LaButti K."/>
            <person name="Viragh M."/>
            <person name="Koriabine M."/>
            <person name="Yan M."/>
            <person name="Riley R."/>
            <person name="Champramary S."/>
            <person name="Plett K.L."/>
            <person name="Tsai I.J."/>
            <person name="Slot J."/>
            <person name="Sipos G."/>
            <person name="Plett J."/>
            <person name="Nagy L.G."/>
            <person name="Grigoriev I.V."/>
        </authorList>
    </citation>
    <scope>NUCLEOTIDE SEQUENCE</scope>
    <source>
        <strain evidence="2">FPL87.14</strain>
    </source>
</reference>
<keyword evidence="1" id="KW-1133">Transmembrane helix</keyword>
<keyword evidence="3" id="KW-1185">Reference proteome</keyword>
<proteinExistence type="predicted"/>
<sequence length="118" mass="13367">MLPPSVSSTRWSRRFAIIRTTFTIVCITHCAPCKYSSPDSHWIRRYLRGSWSTSMSPTSCLPFALLSSRGVSVGLFVILRAFVRTTPPGPFAYRGFETTHILSGYQIIIIYLVYLQIS</sequence>
<dbReference type="AlphaFoldDB" id="A0AA39JPS1"/>
<evidence type="ECO:0000313" key="2">
    <source>
        <dbReference type="EMBL" id="KAK0446680.1"/>
    </source>
</evidence>
<accession>A0AA39JPS1</accession>
<organism evidence="2 3">
    <name type="scientific">Armillaria borealis</name>
    <dbReference type="NCBI Taxonomy" id="47425"/>
    <lineage>
        <taxon>Eukaryota</taxon>
        <taxon>Fungi</taxon>
        <taxon>Dikarya</taxon>
        <taxon>Basidiomycota</taxon>
        <taxon>Agaricomycotina</taxon>
        <taxon>Agaricomycetes</taxon>
        <taxon>Agaricomycetidae</taxon>
        <taxon>Agaricales</taxon>
        <taxon>Marasmiineae</taxon>
        <taxon>Physalacriaceae</taxon>
        <taxon>Armillaria</taxon>
    </lineage>
</organism>
<protein>
    <submittedName>
        <fullName evidence="2">Uncharacterized protein</fullName>
    </submittedName>
</protein>
<keyword evidence="1" id="KW-0812">Transmembrane</keyword>
<evidence type="ECO:0000313" key="3">
    <source>
        <dbReference type="Proteomes" id="UP001175226"/>
    </source>
</evidence>
<feature type="transmembrane region" description="Helical" evidence="1">
    <location>
        <begin position="95"/>
        <end position="117"/>
    </location>
</feature>
<keyword evidence="1" id="KW-0472">Membrane</keyword>